<dbReference type="NCBIfam" id="TIGR00497">
    <property type="entry name" value="hsdM"/>
    <property type="match status" value="1"/>
</dbReference>
<dbReference type="Gene3D" id="1.20.1260.30">
    <property type="match status" value="1"/>
</dbReference>
<dbReference type="GO" id="GO:0009007">
    <property type="term" value="F:site-specific DNA-methyltransferase (adenine-specific) activity"/>
    <property type="evidence" value="ECO:0007669"/>
    <property type="project" value="UniProtKB-EC"/>
</dbReference>
<dbReference type="Pfam" id="PF12161">
    <property type="entry name" value="HsdM_N"/>
    <property type="match status" value="1"/>
</dbReference>
<dbReference type="EMBL" id="LR134406">
    <property type="protein sequence ID" value="VEH71482.1"/>
    <property type="molecule type" value="Genomic_DNA"/>
</dbReference>
<evidence type="ECO:0000256" key="5">
    <source>
        <dbReference type="ARBA" id="ARBA00022691"/>
    </source>
</evidence>
<evidence type="ECO:0000313" key="10">
    <source>
        <dbReference type="EMBL" id="VEH71482.1"/>
    </source>
</evidence>
<dbReference type="PROSITE" id="PS00092">
    <property type="entry name" value="N6_MTASE"/>
    <property type="match status" value="1"/>
</dbReference>
<feature type="domain" description="N6 adenine-specific DNA methyltransferase N-terminal" evidence="9">
    <location>
        <begin position="13"/>
        <end position="166"/>
    </location>
</feature>
<dbReference type="Gene3D" id="3.40.50.150">
    <property type="entry name" value="Vaccinia Virus protein VP39"/>
    <property type="match status" value="1"/>
</dbReference>
<proteinExistence type="inferred from homology"/>
<evidence type="ECO:0000256" key="1">
    <source>
        <dbReference type="ARBA" id="ARBA00006594"/>
    </source>
</evidence>
<dbReference type="InterPro" id="IPR003356">
    <property type="entry name" value="DNA_methylase_A-5"/>
</dbReference>
<dbReference type="InterPro" id="IPR002052">
    <property type="entry name" value="DNA_methylase_N6_adenine_CS"/>
</dbReference>
<dbReference type="PANTHER" id="PTHR42933:SF1">
    <property type="entry name" value="SITE-SPECIFIC DNA-METHYLTRANSFERASE (ADENINE-SPECIFIC)"/>
    <property type="match status" value="1"/>
</dbReference>
<name>A0A3S4UH47_9ACTN</name>
<comment type="similarity">
    <text evidence="1">Belongs to the N(4)/N(6)-methyltransferase family.</text>
</comment>
<keyword evidence="5" id="KW-0949">S-adenosyl-L-methionine</keyword>
<reference evidence="10 11" key="1">
    <citation type="submission" date="2018-12" db="EMBL/GenBank/DDBJ databases">
        <authorList>
            <consortium name="Pathogen Informatics"/>
        </authorList>
    </citation>
    <scope>NUCLEOTIDE SEQUENCE [LARGE SCALE GENOMIC DNA]</scope>
    <source>
        <strain evidence="10 11">NCTC12967</strain>
    </source>
</reference>
<dbReference type="RefSeq" id="WP_061787591.1">
    <property type="nucleotide sequence ID" value="NZ_CAJZDL010000037.1"/>
</dbReference>
<dbReference type="GO" id="GO:0032259">
    <property type="term" value="P:methylation"/>
    <property type="evidence" value="ECO:0007669"/>
    <property type="project" value="UniProtKB-KW"/>
</dbReference>
<dbReference type="InterPro" id="IPR029063">
    <property type="entry name" value="SAM-dependent_MTases_sf"/>
</dbReference>
<dbReference type="InterPro" id="IPR022749">
    <property type="entry name" value="D12N6_MeTrfase_N"/>
</dbReference>
<dbReference type="InterPro" id="IPR004546">
    <property type="entry name" value="Restrct_endonuc_T1M"/>
</dbReference>
<dbReference type="AlphaFoldDB" id="A0A3S4UH47"/>
<organism evidence="10 11">
    <name type="scientific">Arachnia propionica</name>
    <dbReference type="NCBI Taxonomy" id="1750"/>
    <lineage>
        <taxon>Bacteria</taxon>
        <taxon>Bacillati</taxon>
        <taxon>Actinomycetota</taxon>
        <taxon>Actinomycetes</taxon>
        <taxon>Propionibacteriales</taxon>
        <taxon>Propionibacteriaceae</taxon>
        <taxon>Arachnia</taxon>
    </lineage>
</organism>
<dbReference type="Pfam" id="PF02384">
    <property type="entry name" value="N6_Mtase"/>
    <property type="match status" value="1"/>
</dbReference>
<evidence type="ECO:0000259" key="8">
    <source>
        <dbReference type="Pfam" id="PF02384"/>
    </source>
</evidence>
<dbReference type="PRINTS" id="PR00507">
    <property type="entry name" value="N12N6MTFRASE"/>
</dbReference>
<evidence type="ECO:0000256" key="2">
    <source>
        <dbReference type="ARBA" id="ARBA00011900"/>
    </source>
</evidence>
<dbReference type="Proteomes" id="UP000273044">
    <property type="component" value="Chromosome"/>
</dbReference>
<keyword evidence="11" id="KW-1185">Reference proteome</keyword>
<dbReference type="InterPro" id="IPR038333">
    <property type="entry name" value="T1MK-like_N_sf"/>
</dbReference>
<evidence type="ECO:0000256" key="6">
    <source>
        <dbReference type="ARBA" id="ARBA00022747"/>
    </source>
</evidence>
<dbReference type="PANTHER" id="PTHR42933">
    <property type="entry name" value="SLR6095 PROTEIN"/>
    <property type="match status" value="1"/>
</dbReference>
<dbReference type="InterPro" id="IPR051537">
    <property type="entry name" value="DNA_Adenine_Mtase"/>
</dbReference>
<keyword evidence="6" id="KW-0680">Restriction system</keyword>
<evidence type="ECO:0000259" key="9">
    <source>
        <dbReference type="Pfam" id="PF12161"/>
    </source>
</evidence>
<dbReference type="GO" id="GO:0008170">
    <property type="term" value="F:N-methyltransferase activity"/>
    <property type="evidence" value="ECO:0007669"/>
    <property type="project" value="InterPro"/>
</dbReference>
<gene>
    <name evidence="10" type="ORF">NCTC12967_02804</name>
</gene>
<dbReference type="REBASE" id="289344">
    <property type="entry name" value="M.Ppr12967I"/>
</dbReference>
<dbReference type="EC" id="2.1.1.72" evidence="2"/>
<keyword evidence="4 10" id="KW-0808">Transferase</keyword>
<comment type="catalytic activity">
    <reaction evidence="7">
        <text>a 2'-deoxyadenosine in DNA + S-adenosyl-L-methionine = an N(6)-methyl-2'-deoxyadenosine in DNA + S-adenosyl-L-homocysteine + H(+)</text>
        <dbReference type="Rhea" id="RHEA:15197"/>
        <dbReference type="Rhea" id="RHEA-COMP:12418"/>
        <dbReference type="Rhea" id="RHEA-COMP:12419"/>
        <dbReference type="ChEBI" id="CHEBI:15378"/>
        <dbReference type="ChEBI" id="CHEBI:57856"/>
        <dbReference type="ChEBI" id="CHEBI:59789"/>
        <dbReference type="ChEBI" id="CHEBI:90615"/>
        <dbReference type="ChEBI" id="CHEBI:90616"/>
        <dbReference type="EC" id="2.1.1.72"/>
    </reaction>
</comment>
<accession>A0A3S4UH47</accession>
<evidence type="ECO:0000313" key="11">
    <source>
        <dbReference type="Proteomes" id="UP000273044"/>
    </source>
</evidence>
<evidence type="ECO:0000256" key="4">
    <source>
        <dbReference type="ARBA" id="ARBA00022679"/>
    </source>
</evidence>
<protein>
    <recommendedName>
        <fullName evidence="2">site-specific DNA-methyltransferase (adenine-specific)</fullName>
        <ecNumber evidence="2">2.1.1.72</ecNumber>
    </recommendedName>
</protein>
<dbReference type="CDD" id="cd02440">
    <property type="entry name" value="AdoMet_MTases"/>
    <property type="match status" value="1"/>
</dbReference>
<evidence type="ECO:0000256" key="3">
    <source>
        <dbReference type="ARBA" id="ARBA00022603"/>
    </source>
</evidence>
<keyword evidence="3 10" id="KW-0489">Methyltransferase</keyword>
<dbReference type="GeneID" id="64408219"/>
<feature type="domain" description="DNA methylase adenine-specific" evidence="8">
    <location>
        <begin position="178"/>
        <end position="486"/>
    </location>
</feature>
<dbReference type="SUPFAM" id="SSF53335">
    <property type="entry name" value="S-adenosyl-L-methionine-dependent methyltransferases"/>
    <property type="match status" value="1"/>
</dbReference>
<dbReference type="GO" id="GO:0009307">
    <property type="term" value="P:DNA restriction-modification system"/>
    <property type="evidence" value="ECO:0007669"/>
    <property type="project" value="UniProtKB-KW"/>
</dbReference>
<evidence type="ECO:0000256" key="7">
    <source>
        <dbReference type="ARBA" id="ARBA00047942"/>
    </source>
</evidence>
<sequence length="523" mass="58172">MAPTTKEAQRAELHKTIWRIANDLRGSVDGWDFKAYVLGMLFYRFISENLTAHINQGEHEAGDPDYDYIEESDHRASGILDGVVAEKGFFIFPSELFANVRDRASRDEKLNETLERVFRNIEGSAVGTAAEGALKGLFDDLDVNSSKLGPTVLKRNGKLVKLLNAIGDMPLGNFEDNSIDLFGDAYEYLMGMYASQAGKSGGEYYTPQEVSELLARLTVVGKTAVNKVYDPACGSGSLLLKFAKVLGPDRVRNGFYGQEINLTTYNLARINMFLHDINYEHFSIEHGDTLTDPRHWDDEPFEAIVSNPPYSTKWEGNDNPLLINDERFAPAGVLAPKSKADLAFTMHILSWLSVNGTAAIVEFPGVLYRGGAERKIRKYLIDNNYVDAVIQLPPDLFFGTTIATCIIVLKKSKPENTVLFIDASGEFSRVGNKNKLLQQNQDHILETFTARRDVDHVAKLVTNEDLAANDYNISVSSYVEKEDTREAVDIQALNAEIARIVARQAELRTEIDAIVADLEGEPS</sequence>
<dbReference type="GO" id="GO:0003677">
    <property type="term" value="F:DNA binding"/>
    <property type="evidence" value="ECO:0007669"/>
    <property type="project" value="InterPro"/>
</dbReference>